<evidence type="ECO:0000256" key="3">
    <source>
        <dbReference type="ARBA" id="ARBA00022723"/>
    </source>
</evidence>
<feature type="transmembrane region" description="Helical" evidence="8">
    <location>
        <begin position="6"/>
        <end position="24"/>
    </location>
</feature>
<keyword evidence="8" id="KW-0472">Membrane</keyword>
<evidence type="ECO:0000256" key="8">
    <source>
        <dbReference type="SAM" id="Phobius"/>
    </source>
</evidence>
<feature type="binding site" description="axial binding residue" evidence="7">
    <location>
        <position position="465"/>
    </location>
    <ligand>
        <name>heme</name>
        <dbReference type="ChEBI" id="CHEBI:30413"/>
    </ligand>
    <ligandPart>
        <name>Fe</name>
        <dbReference type="ChEBI" id="CHEBI:18248"/>
    </ligandPart>
</feature>
<comment type="similarity">
    <text evidence="1">Belongs to the cytochrome P450 family.</text>
</comment>
<dbReference type="InterPro" id="IPR050196">
    <property type="entry name" value="Cytochrome_P450_Monoox"/>
</dbReference>
<dbReference type="EMBL" id="KV749773">
    <property type="protein sequence ID" value="OCL07869.1"/>
    <property type="molecule type" value="Genomic_DNA"/>
</dbReference>
<dbReference type="PRINTS" id="PR00463">
    <property type="entry name" value="EP450I"/>
</dbReference>
<keyword evidence="3 7" id="KW-0479">Metal-binding</keyword>
<dbReference type="AlphaFoldDB" id="A0A8E2EZU4"/>
<evidence type="ECO:0000313" key="9">
    <source>
        <dbReference type="EMBL" id="OCL07869.1"/>
    </source>
</evidence>
<dbReference type="InterPro" id="IPR036396">
    <property type="entry name" value="Cyt_P450_sf"/>
</dbReference>
<evidence type="ECO:0000256" key="6">
    <source>
        <dbReference type="ARBA" id="ARBA00023033"/>
    </source>
</evidence>
<gene>
    <name evidence="9" type="ORF">AOQ84DRAFT_341221</name>
</gene>
<dbReference type="GO" id="GO:0016705">
    <property type="term" value="F:oxidoreductase activity, acting on paired donors, with incorporation or reduction of molecular oxygen"/>
    <property type="evidence" value="ECO:0007669"/>
    <property type="project" value="InterPro"/>
</dbReference>
<keyword evidence="6" id="KW-0503">Monooxygenase</keyword>
<dbReference type="OrthoDB" id="10029320at2759"/>
<sequence length="526" mass="59599">MGIKLYIAAATSVALTAMFFYKLITHRRMFRNLPGPPHHWLFGHLPIMGKIAASLPPDANPQAYAHYIRKEYKLGEFFYLDLWPLTESQLVCCDPEIAAYITQVKNFDKGAMISKFMEPLVGKKSVVALNGAEWKMVRRVLNPGFATSALQQHIPNIINDACIFAGILEEHAKKGDVFPMEEHVARVIINIMCRVALDIDCKAQTEDHPLTAGIRMQADLQPVALLARYLPDPNPYRRWLRARNTKRINKLIVNIVQDRINKPETVTADGKKIKKHHFVDLALEAFNEQSGDGKVTGISPQFLEMMTSQIKSVIFAGHDSSANTVCYVFHELSRHPKILAKVRAEHDEILGTDIDKAADIMKANPALLNKMDYTLAVIKETLRKWPPIAGSYRFGSKEHPLSHNGNTYPTYPFACYVNDYAIMRSEEVFPEPLAFKPERFLVPDDHPLAVPKNAWRPFEKGPRFCVGEAMALIQTKVLLVMVLRKFDISVAYEHPGPEMEGERMYQTLHVTAKPKDSMPARVSFRK</sequence>
<dbReference type="PANTHER" id="PTHR24291:SF50">
    <property type="entry name" value="BIFUNCTIONAL ALBAFLAVENONE MONOOXYGENASE_TERPENE SYNTHASE"/>
    <property type="match status" value="1"/>
</dbReference>
<organism evidence="9 10">
    <name type="scientific">Glonium stellatum</name>
    <dbReference type="NCBI Taxonomy" id="574774"/>
    <lineage>
        <taxon>Eukaryota</taxon>
        <taxon>Fungi</taxon>
        <taxon>Dikarya</taxon>
        <taxon>Ascomycota</taxon>
        <taxon>Pezizomycotina</taxon>
        <taxon>Dothideomycetes</taxon>
        <taxon>Pleosporomycetidae</taxon>
        <taxon>Gloniales</taxon>
        <taxon>Gloniaceae</taxon>
        <taxon>Glonium</taxon>
    </lineage>
</organism>
<name>A0A8E2EZU4_9PEZI</name>
<dbReference type="PANTHER" id="PTHR24291">
    <property type="entry name" value="CYTOCHROME P450 FAMILY 4"/>
    <property type="match status" value="1"/>
</dbReference>
<dbReference type="Pfam" id="PF00067">
    <property type="entry name" value="p450"/>
    <property type="match status" value="1"/>
</dbReference>
<keyword evidence="10" id="KW-1185">Reference proteome</keyword>
<protein>
    <submittedName>
        <fullName evidence="9">Cytochrome P450</fullName>
    </submittedName>
</protein>
<dbReference type="InterPro" id="IPR002401">
    <property type="entry name" value="Cyt_P450_E_grp-I"/>
</dbReference>
<keyword evidence="8" id="KW-1133">Transmembrane helix</keyword>
<dbReference type="GO" id="GO:0005506">
    <property type="term" value="F:iron ion binding"/>
    <property type="evidence" value="ECO:0007669"/>
    <property type="project" value="InterPro"/>
</dbReference>
<dbReference type="Proteomes" id="UP000250140">
    <property type="component" value="Unassembled WGS sequence"/>
</dbReference>
<dbReference type="CDD" id="cd11051">
    <property type="entry name" value="CYP59-like"/>
    <property type="match status" value="1"/>
</dbReference>
<dbReference type="PRINTS" id="PR00385">
    <property type="entry name" value="P450"/>
</dbReference>
<evidence type="ECO:0000256" key="7">
    <source>
        <dbReference type="PIRSR" id="PIRSR602401-1"/>
    </source>
</evidence>
<evidence type="ECO:0000313" key="10">
    <source>
        <dbReference type="Proteomes" id="UP000250140"/>
    </source>
</evidence>
<keyword evidence="4" id="KW-0560">Oxidoreductase</keyword>
<dbReference type="Gene3D" id="1.10.630.10">
    <property type="entry name" value="Cytochrome P450"/>
    <property type="match status" value="1"/>
</dbReference>
<dbReference type="SUPFAM" id="SSF48264">
    <property type="entry name" value="Cytochrome P450"/>
    <property type="match status" value="1"/>
</dbReference>
<evidence type="ECO:0000256" key="5">
    <source>
        <dbReference type="ARBA" id="ARBA00023004"/>
    </source>
</evidence>
<reference evidence="9 10" key="1">
    <citation type="journal article" date="2016" name="Nat. Commun.">
        <title>Ectomycorrhizal ecology is imprinted in the genome of the dominant symbiotic fungus Cenococcum geophilum.</title>
        <authorList>
            <consortium name="DOE Joint Genome Institute"/>
            <person name="Peter M."/>
            <person name="Kohler A."/>
            <person name="Ohm R.A."/>
            <person name="Kuo A."/>
            <person name="Krutzmann J."/>
            <person name="Morin E."/>
            <person name="Arend M."/>
            <person name="Barry K.W."/>
            <person name="Binder M."/>
            <person name="Choi C."/>
            <person name="Clum A."/>
            <person name="Copeland A."/>
            <person name="Grisel N."/>
            <person name="Haridas S."/>
            <person name="Kipfer T."/>
            <person name="LaButti K."/>
            <person name="Lindquist E."/>
            <person name="Lipzen A."/>
            <person name="Maire R."/>
            <person name="Meier B."/>
            <person name="Mihaltcheva S."/>
            <person name="Molinier V."/>
            <person name="Murat C."/>
            <person name="Poggeler S."/>
            <person name="Quandt C.A."/>
            <person name="Sperisen C."/>
            <person name="Tritt A."/>
            <person name="Tisserant E."/>
            <person name="Crous P.W."/>
            <person name="Henrissat B."/>
            <person name="Nehls U."/>
            <person name="Egli S."/>
            <person name="Spatafora J.W."/>
            <person name="Grigoriev I.V."/>
            <person name="Martin F.M."/>
        </authorList>
    </citation>
    <scope>NUCLEOTIDE SEQUENCE [LARGE SCALE GENOMIC DNA]</scope>
    <source>
        <strain evidence="9 10">CBS 207.34</strain>
    </source>
</reference>
<evidence type="ECO:0000256" key="4">
    <source>
        <dbReference type="ARBA" id="ARBA00023002"/>
    </source>
</evidence>
<keyword evidence="8" id="KW-0812">Transmembrane</keyword>
<keyword evidence="2 7" id="KW-0349">Heme</keyword>
<dbReference type="GO" id="GO:0020037">
    <property type="term" value="F:heme binding"/>
    <property type="evidence" value="ECO:0007669"/>
    <property type="project" value="InterPro"/>
</dbReference>
<accession>A0A8E2EZU4</accession>
<dbReference type="GO" id="GO:0004497">
    <property type="term" value="F:monooxygenase activity"/>
    <property type="evidence" value="ECO:0007669"/>
    <property type="project" value="UniProtKB-KW"/>
</dbReference>
<comment type="cofactor">
    <cofactor evidence="7">
        <name>heme</name>
        <dbReference type="ChEBI" id="CHEBI:30413"/>
    </cofactor>
</comment>
<keyword evidence="5 7" id="KW-0408">Iron</keyword>
<dbReference type="InterPro" id="IPR001128">
    <property type="entry name" value="Cyt_P450"/>
</dbReference>
<evidence type="ECO:0000256" key="1">
    <source>
        <dbReference type="ARBA" id="ARBA00010617"/>
    </source>
</evidence>
<evidence type="ECO:0000256" key="2">
    <source>
        <dbReference type="ARBA" id="ARBA00022617"/>
    </source>
</evidence>
<proteinExistence type="inferred from homology"/>